<dbReference type="Gene3D" id="1.25.40.10">
    <property type="entry name" value="Tetratricopeptide repeat domain"/>
    <property type="match status" value="4"/>
</dbReference>
<feature type="repeat" description="TPR" evidence="8">
    <location>
        <begin position="560"/>
        <end position="593"/>
    </location>
</feature>
<feature type="repeat" description="TPR" evidence="8">
    <location>
        <begin position="684"/>
        <end position="717"/>
    </location>
</feature>
<dbReference type="SMART" id="SM00028">
    <property type="entry name" value="TPR"/>
    <property type="match status" value="14"/>
</dbReference>
<dbReference type="InterPro" id="IPR011990">
    <property type="entry name" value="TPR-like_helical_dom_sf"/>
</dbReference>
<dbReference type="InterPro" id="IPR019734">
    <property type="entry name" value="TPR_rpt"/>
</dbReference>
<evidence type="ECO:0000256" key="7">
    <source>
        <dbReference type="ARBA" id="ARBA00047597"/>
    </source>
</evidence>
<dbReference type="EMBL" id="CAJNOT010003629">
    <property type="protein sequence ID" value="CAF1393135.1"/>
    <property type="molecule type" value="Genomic_DNA"/>
</dbReference>
<accession>A0A818ZX76</accession>
<evidence type="ECO:0000256" key="4">
    <source>
        <dbReference type="ARBA" id="ARBA00022695"/>
    </source>
</evidence>
<dbReference type="GO" id="GO:0106274">
    <property type="term" value="F:NAD+-protein-arginine ADP-ribosyltransferase activity"/>
    <property type="evidence" value="ECO:0007669"/>
    <property type="project" value="UniProtKB-EC"/>
</dbReference>
<comment type="caution">
    <text evidence="11">The sequence shown here is derived from an EMBL/GenBank/DDBJ whole genome shotgun (WGS) entry which is preliminary data.</text>
</comment>
<dbReference type="AlphaFoldDB" id="A0A818ZX76"/>
<evidence type="ECO:0000313" key="11">
    <source>
        <dbReference type="EMBL" id="CAF3775787.1"/>
    </source>
</evidence>
<dbReference type="PANTHER" id="PTHR45641:SF1">
    <property type="entry name" value="AAA+ ATPASE DOMAIN-CONTAINING PROTEIN"/>
    <property type="match status" value="1"/>
</dbReference>
<feature type="repeat" description="TPR" evidence="8">
    <location>
        <begin position="641"/>
        <end position="674"/>
    </location>
</feature>
<dbReference type="Proteomes" id="UP000663836">
    <property type="component" value="Unassembled WGS sequence"/>
</dbReference>
<keyword evidence="4" id="KW-0548">Nucleotidyltransferase</keyword>
<name>A0A818ZX76_9BILA</name>
<protein>
    <recommendedName>
        <fullName evidence="9">NAD(P)(+)--arginine ADP-ribosyltransferase</fullName>
        <ecNumber evidence="9">2.4.2.31</ecNumber>
    </recommendedName>
    <alternativeName>
        <fullName evidence="9">Mono(ADP-ribosyl)transferase</fullName>
    </alternativeName>
</protein>
<reference evidence="11" key="1">
    <citation type="submission" date="2021-02" db="EMBL/GenBank/DDBJ databases">
        <authorList>
            <person name="Nowell W R."/>
        </authorList>
    </citation>
    <scope>NUCLEOTIDE SEQUENCE</scope>
</reference>
<keyword evidence="9" id="KW-0521">NADP</keyword>
<dbReference type="PANTHER" id="PTHR45641">
    <property type="entry name" value="TETRATRICOPEPTIDE REPEAT PROTEIN (AFU_ORTHOLOGUE AFUA_6G03870)"/>
    <property type="match status" value="1"/>
</dbReference>
<dbReference type="SUPFAM" id="SSF56399">
    <property type="entry name" value="ADP-ribosylation"/>
    <property type="match status" value="1"/>
</dbReference>
<dbReference type="SUPFAM" id="SSF48452">
    <property type="entry name" value="TPR-like"/>
    <property type="match status" value="2"/>
</dbReference>
<dbReference type="PROSITE" id="PS51996">
    <property type="entry name" value="TR_MART"/>
    <property type="match status" value="1"/>
</dbReference>
<proteinExistence type="inferred from homology"/>
<feature type="repeat" description="TPR" evidence="8">
    <location>
        <begin position="726"/>
        <end position="759"/>
    </location>
</feature>
<dbReference type="Proteomes" id="UP000663864">
    <property type="component" value="Unassembled WGS sequence"/>
</dbReference>
<comment type="catalytic activity">
    <reaction evidence="7 9">
        <text>L-arginyl-[protein] + NAD(+) = N(omega)-(ADP-D-ribosyl)-L-arginyl-[protein] + nicotinamide + H(+)</text>
        <dbReference type="Rhea" id="RHEA:19149"/>
        <dbReference type="Rhea" id="RHEA-COMP:10532"/>
        <dbReference type="Rhea" id="RHEA-COMP:15087"/>
        <dbReference type="ChEBI" id="CHEBI:15378"/>
        <dbReference type="ChEBI" id="CHEBI:17154"/>
        <dbReference type="ChEBI" id="CHEBI:29965"/>
        <dbReference type="ChEBI" id="CHEBI:57540"/>
        <dbReference type="ChEBI" id="CHEBI:142554"/>
        <dbReference type="EC" id="2.4.2.31"/>
    </reaction>
</comment>
<dbReference type="PROSITE" id="PS50005">
    <property type="entry name" value="TPR"/>
    <property type="match status" value="10"/>
</dbReference>
<feature type="repeat" description="TPR" evidence="8">
    <location>
        <begin position="390"/>
        <end position="423"/>
    </location>
</feature>
<evidence type="ECO:0000256" key="5">
    <source>
        <dbReference type="ARBA" id="ARBA00022737"/>
    </source>
</evidence>
<dbReference type="InterPro" id="IPR000768">
    <property type="entry name" value="ART"/>
</dbReference>
<dbReference type="Pfam" id="PF13181">
    <property type="entry name" value="TPR_8"/>
    <property type="match status" value="1"/>
</dbReference>
<evidence type="ECO:0000256" key="3">
    <source>
        <dbReference type="ARBA" id="ARBA00022679"/>
    </source>
</evidence>
<dbReference type="Pfam" id="PF01129">
    <property type="entry name" value="ART"/>
    <property type="match status" value="1"/>
</dbReference>
<organism evidence="11 12">
    <name type="scientific">Rotaria sordida</name>
    <dbReference type="NCBI Taxonomy" id="392033"/>
    <lineage>
        <taxon>Eukaryota</taxon>
        <taxon>Metazoa</taxon>
        <taxon>Spiralia</taxon>
        <taxon>Gnathifera</taxon>
        <taxon>Rotifera</taxon>
        <taxon>Eurotatoria</taxon>
        <taxon>Bdelloidea</taxon>
        <taxon>Philodinida</taxon>
        <taxon>Philodinidae</taxon>
        <taxon>Rotaria</taxon>
    </lineage>
</organism>
<keyword evidence="6 8" id="KW-0802">TPR repeat</keyword>
<comment type="similarity">
    <text evidence="1 9">Belongs to the Arg-specific ADP-ribosyltransferase family.</text>
</comment>
<evidence type="ECO:0000313" key="12">
    <source>
        <dbReference type="Proteomes" id="UP000663836"/>
    </source>
</evidence>
<sequence length="949" mass="109917">MNSNIALIISSNLVELIVPSIYELSHIQMIYIHNTNNSKEKCELIKQLSSKIVDIYDNINQLIVKLFNDNLFPSLPISIINPQTIKETSIRDLTNEQATFMWFQLLLEILLQMPQTIDSKNEMMNECLLNYENDEIEKKKIIEFQQTYSSDTCIHWYTRDTFLYRLLNRALRTQNINNIFKFRFFIKDLYQQLENLAANNEMNTSVSIMYRGQMIAREELQKLQDNINGLISVNTFFSTTLSCNVATDFSGNGMGRPQFESVVFEINVNQKRLTKPFAHIHHYSYNTDENEVLFSMGTIFRIDSIELLTDEIWFVKLILNEEEDKNSSDLINHFKKEINQTEHHLMTLGKFLYLMGDLDKAEKYYRLFLDQILSSKLLFDNTYHHNEMIAMLFNDLALVYNARGNFELALKNYQHALDIYLSLEPMNPISNTAIYSNIGNVLIELGDYQKAFKMYNTALELRLLYSSIIQDEPGLAQIYNNIAVCYNQNGQYNRSIENFEKSINIKLKYLPSNHPSLGITYSNLSDLYRANGDYEMALKYCQQAFDIHLLVLPKDHIDLATTYNAMANIYIDSGNSIKAKENYEKALEIILNQMLPPHQLLNTIYNNIANIYMNECHYELAIKYYKLALDKIDSSNLTNHAVIYNNLGEIYRKIGNYTEALINHKKALDIRMTLYPSLDHIDLAQSYHNVGIVFCDNGQYDTALDCFKSALDIKEKILNPNHSSIAKTYINMAEIYRKQWNYIESLKYNEKALKIEKQQSPLNNSDLATIYNNIGLTYLDENNFILAMENFQQSLDLKLKSSDSNDLSLSMTYINIATVYSEKSDYTSALAYLQRALNIKLQHLSPNHLEFGLLYNNIGAIYLKAQNFIDACESFKHALGIYLQNPLSNTSEIATIFSNIGALYQLNGEYKLAKENYENSLLYDLKSLPEDHPSIIQTKQQISLIDTLL</sequence>
<keyword evidence="5" id="KW-0677">Repeat</keyword>
<evidence type="ECO:0000256" key="9">
    <source>
        <dbReference type="RuleBase" id="RU361228"/>
    </source>
</evidence>
<dbReference type="EC" id="2.4.2.31" evidence="9"/>
<dbReference type="GO" id="GO:0016779">
    <property type="term" value="F:nucleotidyltransferase activity"/>
    <property type="evidence" value="ECO:0007669"/>
    <property type="project" value="UniProtKB-KW"/>
</dbReference>
<feature type="repeat" description="TPR" evidence="8">
    <location>
        <begin position="432"/>
        <end position="465"/>
    </location>
</feature>
<dbReference type="Gene3D" id="3.90.176.10">
    <property type="entry name" value="Toxin ADP-ribosyltransferase, Chain A, domain 1"/>
    <property type="match status" value="1"/>
</dbReference>
<keyword evidence="9" id="KW-0520">NAD</keyword>
<evidence type="ECO:0000256" key="2">
    <source>
        <dbReference type="ARBA" id="ARBA00022676"/>
    </source>
</evidence>
<dbReference type="Pfam" id="PF13424">
    <property type="entry name" value="TPR_12"/>
    <property type="match status" value="6"/>
</dbReference>
<evidence type="ECO:0000313" key="10">
    <source>
        <dbReference type="EMBL" id="CAF1393135.1"/>
    </source>
</evidence>
<evidence type="ECO:0000256" key="1">
    <source>
        <dbReference type="ARBA" id="ARBA00009558"/>
    </source>
</evidence>
<evidence type="ECO:0000256" key="6">
    <source>
        <dbReference type="ARBA" id="ARBA00022803"/>
    </source>
</evidence>
<feature type="repeat" description="TPR" evidence="8">
    <location>
        <begin position="476"/>
        <end position="509"/>
    </location>
</feature>
<dbReference type="PROSITE" id="PS50293">
    <property type="entry name" value="TPR_REGION"/>
    <property type="match status" value="1"/>
</dbReference>
<keyword evidence="3 9" id="KW-0808">Transferase</keyword>
<evidence type="ECO:0000256" key="8">
    <source>
        <dbReference type="PROSITE-ProRule" id="PRU00339"/>
    </source>
</evidence>
<feature type="repeat" description="TPR" evidence="8">
    <location>
        <begin position="810"/>
        <end position="843"/>
    </location>
</feature>
<gene>
    <name evidence="11" type="ORF">JBS370_LOCUS13949</name>
    <name evidence="10" type="ORF">ZHD862_LOCUS32729</name>
</gene>
<feature type="repeat" description="TPR" evidence="8">
    <location>
        <begin position="894"/>
        <end position="927"/>
    </location>
</feature>
<keyword evidence="2 9" id="KW-0328">Glycosyltransferase</keyword>
<feature type="repeat" description="TPR" evidence="8">
    <location>
        <begin position="768"/>
        <end position="801"/>
    </location>
</feature>
<dbReference type="EMBL" id="CAJOBD010001226">
    <property type="protein sequence ID" value="CAF3775787.1"/>
    <property type="molecule type" value="Genomic_DNA"/>
</dbReference>